<gene>
    <name evidence="1" type="ORF">BWY43_00078</name>
</gene>
<sequence>MQIKHLWYQTKLHSNNAMQKINRLFRFEKDKEAELRLKVIEYHEQFGTKATIAAYEVARLPDVMTPKTLASDRPLNCQAWGTIAQCKEFPNLALVFILDIALELSPRWFKNPSNVFTDEYTLSYCRKIDDNLSDRFLEPLAKRRYGGAPAYIKAGSQERD</sequence>
<proteinExistence type="predicted"/>
<comment type="caution">
    <text evidence="1">The sequence shown here is derived from an EMBL/GenBank/DDBJ whole genome shotgun (WGS) entry which is preliminary data.</text>
</comment>
<protein>
    <submittedName>
        <fullName evidence="1">Uncharacterized protein</fullName>
    </submittedName>
</protein>
<dbReference type="EMBL" id="MWBO01000006">
    <property type="protein sequence ID" value="OQA53307.1"/>
    <property type="molecule type" value="Genomic_DNA"/>
</dbReference>
<dbReference type="AlphaFoldDB" id="A0A1V5SFP8"/>
<reference evidence="1" key="1">
    <citation type="submission" date="2017-02" db="EMBL/GenBank/DDBJ databases">
        <title>Delving into the versatile metabolic prowess of the omnipresent phylum Bacteroidetes.</title>
        <authorList>
            <person name="Nobu M.K."/>
            <person name="Mei R."/>
            <person name="Narihiro T."/>
            <person name="Kuroda K."/>
            <person name="Liu W.-T."/>
        </authorList>
    </citation>
    <scope>NUCLEOTIDE SEQUENCE</scope>
    <source>
        <strain evidence="1">ADurb.Bin280</strain>
    </source>
</reference>
<accession>A0A1V5SFP8</accession>
<name>A0A1V5SFP8_9BACT</name>
<dbReference type="Proteomes" id="UP000485367">
    <property type="component" value="Unassembled WGS sequence"/>
</dbReference>
<organism evidence="1">
    <name type="scientific">candidate division WS2 bacterium ADurb.Bin280</name>
    <dbReference type="NCBI Taxonomy" id="1852829"/>
    <lineage>
        <taxon>Bacteria</taxon>
        <taxon>candidate division WS2</taxon>
    </lineage>
</organism>
<evidence type="ECO:0000313" key="1">
    <source>
        <dbReference type="EMBL" id="OQA53307.1"/>
    </source>
</evidence>